<accession>A0A0X8X3I0</accession>
<dbReference type="EMBL" id="AP017313">
    <property type="protein sequence ID" value="BAU54961.1"/>
    <property type="molecule type" value="Genomic_DNA"/>
</dbReference>
<organism evidence="1 2">
    <name type="scientific">Mucilaginibacter gotjawali</name>
    <dbReference type="NCBI Taxonomy" id="1550579"/>
    <lineage>
        <taxon>Bacteria</taxon>
        <taxon>Pseudomonadati</taxon>
        <taxon>Bacteroidota</taxon>
        <taxon>Sphingobacteriia</taxon>
        <taxon>Sphingobacteriales</taxon>
        <taxon>Sphingobacteriaceae</taxon>
        <taxon>Mucilaginibacter</taxon>
    </lineage>
</organism>
<reference evidence="1 2" key="1">
    <citation type="submission" date="2015-12" db="EMBL/GenBank/DDBJ databases">
        <title>Genome sequence of Mucilaginibacter gotjawali.</title>
        <authorList>
            <person name="Lee J.S."/>
            <person name="Lee K.C."/>
            <person name="Kim K.K."/>
            <person name="Lee B.W."/>
        </authorList>
    </citation>
    <scope>NUCLEOTIDE SEQUENCE [LARGE SCALE GENOMIC DNA]</scope>
    <source>
        <strain evidence="1 2">SA3-7</strain>
    </source>
</reference>
<protein>
    <submittedName>
        <fullName evidence="1">Uncharacterized protein</fullName>
    </submittedName>
</protein>
<dbReference type="KEGG" id="mgot:MgSA37_03141"/>
<evidence type="ECO:0000313" key="1">
    <source>
        <dbReference type="EMBL" id="BAU54961.1"/>
    </source>
</evidence>
<gene>
    <name evidence="1" type="ORF">MgSA37_03141</name>
</gene>
<sequence length="29" mass="3476">MQHPYKEAYHSVYEYPYLSELVLETKIGS</sequence>
<dbReference type="Proteomes" id="UP000218263">
    <property type="component" value="Chromosome"/>
</dbReference>
<proteinExistence type="predicted"/>
<name>A0A0X8X3I0_9SPHI</name>
<dbReference type="AlphaFoldDB" id="A0A0X8X3I0"/>
<evidence type="ECO:0000313" key="2">
    <source>
        <dbReference type="Proteomes" id="UP000218263"/>
    </source>
</evidence>
<keyword evidence="2" id="KW-1185">Reference proteome</keyword>